<dbReference type="OrthoDB" id="9807923at2"/>
<keyword evidence="2" id="KW-1185">Reference proteome</keyword>
<protein>
    <recommendedName>
        <fullName evidence="3">Polyketide cyclase</fullName>
    </recommendedName>
</protein>
<accession>A0A6I3LMQ9</accession>
<comment type="caution">
    <text evidence="1">The sequence shown here is derived from an EMBL/GenBank/DDBJ whole genome shotgun (WGS) entry which is preliminary data.</text>
</comment>
<dbReference type="InterPro" id="IPR011256">
    <property type="entry name" value="Reg_factor_effector_dom_sf"/>
</dbReference>
<dbReference type="SUPFAM" id="SSF55961">
    <property type="entry name" value="Bet v1-like"/>
    <property type="match status" value="1"/>
</dbReference>
<name>A0A6I3LMQ9_9FLAO</name>
<evidence type="ECO:0008006" key="3">
    <source>
        <dbReference type="Google" id="ProtNLM"/>
    </source>
</evidence>
<dbReference type="Proteomes" id="UP000438760">
    <property type="component" value="Unassembled WGS sequence"/>
</dbReference>
<gene>
    <name evidence="1" type="ORF">GJV76_10755</name>
</gene>
<evidence type="ECO:0000313" key="1">
    <source>
        <dbReference type="EMBL" id="MTG98600.1"/>
    </source>
</evidence>
<organism evidence="1 2">
    <name type="scientific">Myroides albus</name>
    <dbReference type="NCBI Taxonomy" id="2562892"/>
    <lineage>
        <taxon>Bacteria</taxon>
        <taxon>Pseudomonadati</taxon>
        <taxon>Bacteroidota</taxon>
        <taxon>Flavobacteriia</taxon>
        <taxon>Flavobacteriales</taxon>
        <taxon>Flavobacteriaceae</taxon>
        <taxon>Myroides</taxon>
    </lineage>
</organism>
<dbReference type="RefSeq" id="WP_155092622.1">
    <property type="nucleotide sequence ID" value="NZ_CP102754.1"/>
</dbReference>
<dbReference type="EMBL" id="WMJX01000023">
    <property type="protein sequence ID" value="MTG98600.1"/>
    <property type="molecule type" value="Genomic_DNA"/>
</dbReference>
<evidence type="ECO:0000313" key="2">
    <source>
        <dbReference type="Proteomes" id="UP000438760"/>
    </source>
</evidence>
<proteinExistence type="predicted"/>
<reference evidence="1 2" key="1">
    <citation type="submission" date="2019-11" db="EMBL/GenBank/DDBJ databases">
        <title>Genome of Strain BIT-d1.</title>
        <authorList>
            <person name="Yang Y."/>
        </authorList>
    </citation>
    <scope>NUCLEOTIDE SEQUENCE [LARGE SCALE GENOMIC DNA]</scope>
    <source>
        <strain evidence="1 2">BIT-d1</strain>
    </source>
</reference>
<sequence length="333" mass="39182">MKIFKYFLLLILLGAISLTVFILTQSPTFKVEQKFTVDAPKEVVYEYIENLDLWSDWIDIQKQGNGIYDISIDNIGSFPIKEEYKHPYDSLSQDILYDDKISNIFWSFKNNKNKTDINFTFQGRLDLKTKLITFFQGNPNQVVSSSIEKNINNLIVYFLKQYKDYKIEVRGKKRIKNTNYISFYKESTLGTLNIDINKAYTNIKHFLDQNNIEVVDKPFLILQKDINRDHLTYEFAIPIKETLFLTENDLFKFGVLQSQDYFDTSLEGYYSHLGEVFLKTNVELNKLDYNRDRSKNLIIFLENSVIDTRFPAQWKTVIKTPVVKAPENINTAY</sequence>
<dbReference type="Gene3D" id="3.20.80.10">
    <property type="entry name" value="Regulatory factor, effector binding domain"/>
    <property type="match status" value="1"/>
</dbReference>
<dbReference type="AlphaFoldDB" id="A0A6I3LMQ9"/>